<name>A0A0E9WGE5_ANGAN</name>
<sequence length="55" mass="6399">MDQLGDDLNILLCTDILDEDSFKLSSRRKTRPLWPAPQHKRRSCNSSEDSFYDPS</sequence>
<organism evidence="2">
    <name type="scientific">Anguilla anguilla</name>
    <name type="common">European freshwater eel</name>
    <name type="synonym">Muraena anguilla</name>
    <dbReference type="NCBI Taxonomy" id="7936"/>
    <lineage>
        <taxon>Eukaryota</taxon>
        <taxon>Metazoa</taxon>
        <taxon>Chordata</taxon>
        <taxon>Craniata</taxon>
        <taxon>Vertebrata</taxon>
        <taxon>Euteleostomi</taxon>
        <taxon>Actinopterygii</taxon>
        <taxon>Neopterygii</taxon>
        <taxon>Teleostei</taxon>
        <taxon>Anguilliformes</taxon>
        <taxon>Anguillidae</taxon>
        <taxon>Anguilla</taxon>
    </lineage>
</organism>
<reference evidence="2" key="2">
    <citation type="journal article" date="2015" name="Fish Shellfish Immunol.">
        <title>Early steps in the European eel (Anguilla anguilla)-Vibrio vulnificus interaction in the gills: Role of the RtxA13 toxin.</title>
        <authorList>
            <person name="Callol A."/>
            <person name="Pajuelo D."/>
            <person name="Ebbesson L."/>
            <person name="Teles M."/>
            <person name="MacKenzie S."/>
            <person name="Amaro C."/>
        </authorList>
    </citation>
    <scope>NUCLEOTIDE SEQUENCE</scope>
</reference>
<feature type="region of interest" description="Disordered" evidence="1">
    <location>
        <begin position="25"/>
        <end position="55"/>
    </location>
</feature>
<accession>A0A0E9WGE5</accession>
<evidence type="ECO:0000256" key="1">
    <source>
        <dbReference type="SAM" id="MobiDB-lite"/>
    </source>
</evidence>
<reference evidence="2" key="1">
    <citation type="submission" date="2014-11" db="EMBL/GenBank/DDBJ databases">
        <authorList>
            <person name="Amaro Gonzalez C."/>
        </authorList>
    </citation>
    <scope>NUCLEOTIDE SEQUENCE</scope>
</reference>
<dbReference type="AlphaFoldDB" id="A0A0E9WGE5"/>
<evidence type="ECO:0000313" key="2">
    <source>
        <dbReference type="EMBL" id="JAH88660.1"/>
    </source>
</evidence>
<proteinExistence type="predicted"/>
<protein>
    <submittedName>
        <fullName evidence="2">Uncharacterized protein</fullName>
    </submittedName>
</protein>
<dbReference type="EMBL" id="GBXM01019917">
    <property type="protein sequence ID" value="JAH88660.1"/>
    <property type="molecule type" value="Transcribed_RNA"/>
</dbReference>